<keyword evidence="1" id="KW-1133">Transmembrane helix</keyword>
<feature type="transmembrane region" description="Helical" evidence="1">
    <location>
        <begin position="12"/>
        <end position="34"/>
    </location>
</feature>
<dbReference type="AlphaFoldDB" id="A0A0K2ZZB9"/>
<dbReference type="EMBL" id="CXOK01000093">
    <property type="protein sequence ID" value="CTP91008.1"/>
    <property type="molecule type" value="Genomic_DNA"/>
</dbReference>
<keyword evidence="1" id="KW-0472">Membrane</keyword>
<reference evidence="2 3" key="1">
    <citation type="submission" date="2015-07" db="EMBL/GenBank/DDBJ databases">
        <authorList>
            <person name="Noorani M."/>
        </authorList>
    </citation>
    <scope>NUCLEOTIDE SEQUENCE [LARGE SCALE GENOMIC DNA]</scope>
    <source>
        <strain evidence="2">LMG728</strain>
    </source>
</reference>
<accession>A0A0K2ZZB9</accession>
<evidence type="ECO:0000313" key="2">
    <source>
        <dbReference type="EMBL" id="CTP91008.1"/>
    </source>
</evidence>
<sequence length="40" mass="4427">MQDRMGGFQWMAVGICVVLTMLDGFDVMVMAFTASHVSDE</sequence>
<evidence type="ECO:0000256" key="1">
    <source>
        <dbReference type="SAM" id="Phobius"/>
    </source>
</evidence>
<organism evidence="2 3">
    <name type="scientific">Xanthomonas graminis pv. poae</name>
    <dbReference type="NCBI Taxonomy" id="227946"/>
    <lineage>
        <taxon>Bacteria</taxon>
        <taxon>Pseudomonadati</taxon>
        <taxon>Pseudomonadota</taxon>
        <taxon>Gammaproteobacteria</taxon>
        <taxon>Lysobacterales</taxon>
        <taxon>Lysobacteraceae</taxon>
        <taxon>Xanthomonas</taxon>
        <taxon>Xanthomonas translucens group</taxon>
        <taxon>Xanthomonas graminis</taxon>
    </lineage>
</organism>
<name>A0A0K2ZZB9_9XANT</name>
<gene>
    <name evidence="2" type="ORF">XTPLMG728_2759</name>
</gene>
<protein>
    <submittedName>
        <fullName evidence="2">Putative membrane protein</fullName>
    </submittedName>
</protein>
<evidence type="ECO:0000313" key="3">
    <source>
        <dbReference type="Proteomes" id="UP000041247"/>
    </source>
</evidence>
<proteinExistence type="predicted"/>
<keyword evidence="1" id="KW-0812">Transmembrane</keyword>
<dbReference type="Proteomes" id="UP000041247">
    <property type="component" value="Unassembled WGS sequence"/>
</dbReference>